<comment type="caution">
    <text evidence="1">The sequence shown here is derived from an EMBL/GenBank/DDBJ whole genome shotgun (WGS) entry which is preliminary data.</text>
</comment>
<sequence length="388" mass="45485">MENILFELTNDERKYLGLLPVEKNWELIKLKDMYLYFDGDIIRKKITVSENQYLEQELLEKTAENRSVLLPKTAKGKPKKLNFTATQSFSPFGVYFSFSAGHVLISNYTTQTNYFSGKTKEDKTINGLKIWLKDWIKETTQDDLKEIESFKQAKRQNCKFKEGDFFAFKIGRKRWGFGRILLDIAKLRKNKDFTENKNYGLKNLMGKPLIVKVYHKIANTPNINLDELIHCDALPSQAVMDNHFFYGENKIIGNKDLEFSDLEMLISYSKSISAIDNETVYLQYGLIYKETQSSKFDKYLISKEKSSNGWHEPNPYRNEGIGFGLDTSDLEKCIQEKSNNAYWNNGYYSKDRDLRNPKNIEIKREIFSFFGLDADKNYEENFKLFKQI</sequence>
<organism evidence="1 2">
    <name type="scientific">Flavobacterium ginsengiterrae</name>
    <dbReference type="NCBI Taxonomy" id="871695"/>
    <lineage>
        <taxon>Bacteria</taxon>
        <taxon>Pseudomonadati</taxon>
        <taxon>Bacteroidota</taxon>
        <taxon>Flavobacteriia</taxon>
        <taxon>Flavobacteriales</taxon>
        <taxon>Flavobacteriaceae</taxon>
        <taxon>Flavobacterium</taxon>
    </lineage>
</organism>
<reference evidence="2" key="1">
    <citation type="journal article" date="2019" name="Int. J. Syst. Evol. Microbiol.">
        <title>The Global Catalogue of Microorganisms (GCM) 10K type strain sequencing project: providing services to taxonomists for standard genome sequencing and annotation.</title>
        <authorList>
            <consortium name="The Broad Institute Genomics Platform"/>
            <consortium name="The Broad Institute Genome Sequencing Center for Infectious Disease"/>
            <person name="Wu L."/>
            <person name="Ma J."/>
        </authorList>
    </citation>
    <scope>NUCLEOTIDE SEQUENCE [LARGE SCALE GENOMIC DNA]</scope>
    <source>
        <strain evidence="2">JCM 17337</strain>
    </source>
</reference>
<dbReference type="Proteomes" id="UP001500748">
    <property type="component" value="Unassembled WGS sequence"/>
</dbReference>
<dbReference type="EMBL" id="BAABDU010000011">
    <property type="protein sequence ID" value="GAA3783586.1"/>
    <property type="molecule type" value="Genomic_DNA"/>
</dbReference>
<evidence type="ECO:0000313" key="2">
    <source>
        <dbReference type="Proteomes" id="UP001500748"/>
    </source>
</evidence>
<accession>A0ABP7H6J1</accession>
<name>A0ABP7H6J1_9FLAO</name>
<dbReference type="Pfam" id="PF15428">
    <property type="entry name" value="Imm26"/>
    <property type="match status" value="1"/>
</dbReference>
<dbReference type="InterPro" id="IPR029278">
    <property type="entry name" value="Imm26"/>
</dbReference>
<proteinExistence type="predicted"/>
<keyword evidence="2" id="KW-1185">Reference proteome</keyword>
<dbReference type="RefSeq" id="WP_345147162.1">
    <property type="nucleotide sequence ID" value="NZ_BAABDU010000011.1"/>
</dbReference>
<evidence type="ECO:0000313" key="1">
    <source>
        <dbReference type="EMBL" id="GAA3783586.1"/>
    </source>
</evidence>
<gene>
    <name evidence="1" type="ORF">GCM10022423_45580</name>
</gene>
<protein>
    <submittedName>
        <fullName evidence="1">Immunity 26/phosphotriesterase HocA family protein</fullName>
    </submittedName>
</protein>